<name>A0ACA9R0J5_9GLOM</name>
<comment type="caution">
    <text evidence="1">The sequence shown here is derived from an EMBL/GenBank/DDBJ whole genome shotgun (WGS) entry which is preliminary data.</text>
</comment>
<dbReference type="EMBL" id="CAJVQC010040746">
    <property type="protein sequence ID" value="CAG8771467.1"/>
    <property type="molecule type" value="Genomic_DNA"/>
</dbReference>
<reference evidence="1" key="1">
    <citation type="submission" date="2021-06" db="EMBL/GenBank/DDBJ databases">
        <authorList>
            <person name="Kallberg Y."/>
            <person name="Tangrot J."/>
            <person name="Rosling A."/>
        </authorList>
    </citation>
    <scope>NUCLEOTIDE SEQUENCE</scope>
    <source>
        <strain evidence="1">MA461A</strain>
    </source>
</reference>
<evidence type="ECO:0000313" key="2">
    <source>
        <dbReference type="Proteomes" id="UP000789920"/>
    </source>
</evidence>
<proteinExistence type="predicted"/>
<organism evidence="1 2">
    <name type="scientific">Racocetra persica</name>
    <dbReference type="NCBI Taxonomy" id="160502"/>
    <lineage>
        <taxon>Eukaryota</taxon>
        <taxon>Fungi</taxon>
        <taxon>Fungi incertae sedis</taxon>
        <taxon>Mucoromycota</taxon>
        <taxon>Glomeromycotina</taxon>
        <taxon>Glomeromycetes</taxon>
        <taxon>Diversisporales</taxon>
        <taxon>Gigasporaceae</taxon>
        <taxon>Racocetra</taxon>
    </lineage>
</organism>
<keyword evidence="2" id="KW-1185">Reference proteome</keyword>
<evidence type="ECO:0000313" key="1">
    <source>
        <dbReference type="EMBL" id="CAG8771467.1"/>
    </source>
</evidence>
<accession>A0ACA9R0J5</accession>
<feature type="non-terminal residue" evidence="1">
    <location>
        <position position="1"/>
    </location>
</feature>
<protein>
    <submittedName>
        <fullName evidence="1">14636_t:CDS:1</fullName>
    </submittedName>
</protein>
<gene>
    <name evidence="1" type="ORF">RPERSI_LOCUS16457</name>
</gene>
<dbReference type="Proteomes" id="UP000789920">
    <property type="component" value="Unassembled WGS sequence"/>
</dbReference>
<sequence>GSEDDLLFDYDRVERLEKADRLGSEENEITALDKATELDEVTELDEDIEMDNTGTYEASEDEEKEYYADENEYVNRLVESQEINILKNNLENINLGEDNEEDNDLE</sequence>